<dbReference type="Pfam" id="PF15648">
    <property type="entry name" value="Tox-REase-5"/>
    <property type="match status" value="1"/>
</dbReference>
<accession>A0A1H2LIS7</accession>
<reference evidence="4" key="1">
    <citation type="submission" date="2016-10" db="EMBL/GenBank/DDBJ databases">
        <authorList>
            <person name="Varghese N."/>
            <person name="Submissions S."/>
        </authorList>
    </citation>
    <scope>NUCLEOTIDE SEQUENCE [LARGE SCALE GENOMIC DNA]</scope>
    <source>
        <strain evidence="4">KCTC 32246</strain>
    </source>
</reference>
<feature type="region of interest" description="Disordered" evidence="1">
    <location>
        <begin position="1"/>
        <end position="92"/>
    </location>
</feature>
<sequence length="268" mass="30303">MGGLITAAGTALGSPGATMGLRATPRFGPGMPLARPPAPRLPMPTARPSPRPVPETLPQSGARPVPRPIPQPQVLPQTRTADKADERTRTCDAERDDECIDCPPTEGTMAVANNGKGHSMSDLSSRYQAWVTGFPPPYEWRWNETWWDGFEEPRCTLLEAKANYAFMFVPLLGVPKPWAPVKSVLVDPARRHSAKARPTPPVRVEWHFLQRIVYEHCSSQYRRLGLTNLTAFWNPMPNTPEHDEYQEHREREQREFDEYYRDNPDLIA</sequence>
<keyword evidence="3" id="KW-0255">Endonuclease</keyword>
<dbReference type="Proteomes" id="UP000198675">
    <property type="component" value="Chromosome I"/>
</dbReference>
<name>A0A1H2LIS7_9PSED</name>
<keyword evidence="3" id="KW-0540">Nuclease</keyword>
<protein>
    <submittedName>
        <fullName evidence="3">Restriction endonuclease fold toxin 5</fullName>
    </submittedName>
</protein>
<evidence type="ECO:0000256" key="1">
    <source>
        <dbReference type="SAM" id="MobiDB-lite"/>
    </source>
</evidence>
<evidence type="ECO:0000313" key="4">
    <source>
        <dbReference type="Proteomes" id="UP000198675"/>
    </source>
</evidence>
<feature type="domain" description="Tox-REase-5" evidence="2">
    <location>
        <begin position="125"/>
        <end position="210"/>
    </location>
</feature>
<keyword evidence="3" id="KW-0378">Hydrolase</keyword>
<evidence type="ECO:0000313" key="3">
    <source>
        <dbReference type="EMBL" id="SDU80528.1"/>
    </source>
</evidence>
<feature type="compositionally biased region" description="Basic and acidic residues" evidence="1">
    <location>
        <begin position="80"/>
        <end position="92"/>
    </location>
</feature>
<keyword evidence="4" id="KW-1185">Reference proteome</keyword>
<gene>
    <name evidence="3" type="ORF">SAMN05216363_1578</name>
</gene>
<organism evidence="3 4">
    <name type="scientific">Pseudomonas sihuiensis</name>
    <dbReference type="NCBI Taxonomy" id="1274359"/>
    <lineage>
        <taxon>Bacteria</taxon>
        <taxon>Pseudomonadati</taxon>
        <taxon>Pseudomonadota</taxon>
        <taxon>Gammaproteobacteria</taxon>
        <taxon>Pseudomonadales</taxon>
        <taxon>Pseudomonadaceae</taxon>
        <taxon>Pseudomonas</taxon>
    </lineage>
</organism>
<dbReference type="AlphaFoldDB" id="A0A1H2LIS7"/>
<dbReference type="EMBL" id="LT629797">
    <property type="protein sequence ID" value="SDU80528.1"/>
    <property type="molecule type" value="Genomic_DNA"/>
</dbReference>
<proteinExistence type="predicted"/>
<dbReference type="GO" id="GO:0004519">
    <property type="term" value="F:endonuclease activity"/>
    <property type="evidence" value="ECO:0007669"/>
    <property type="project" value="UniProtKB-KW"/>
</dbReference>
<feature type="compositionally biased region" description="Low complexity" evidence="1">
    <location>
        <begin position="1"/>
        <end position="13"/>
    </location>
</feature>
<feature type="compositionally biased region" description="Pro residues" evidence="1">
    <location>
        <begin position="34"/>
        <end position="55"/>
    </location>
</feature>
<evidence type="ECO:0000259" key="2">
    <source>
        <dbReference type="Pfam" id="PF15648"/>
    </source>
</evidence>
<dbReference type="InterPro" id="IPR028904">
    <property type="entry name" value="Tox-REase-5_dom"/>
</dbReference>